<evidence type="ECO:0000259" key="4">
    <source>
        <dbReference type="Pfam" id="PF06925"/>
    </source>
</evidence>
<organism evidence="5 6">
    <name type="scientific">Kitasatospora kazusensis</name>
    <dbReference type="NCBI Taxonomy" id="407974"/>
    <lineage>
        <taxon>Bacteria</taxon>
        <taxon>Bacillati</taxon>
        <taxon>Actinomycetota</taxon>
        <taxon>Actinomycetes</taxon>
        <taxon>Kitasatosporales</taxon>
        <taxon>Streptomycetaceae</taxon>
        <taxon>Kitasatospora</taxon>
    </lineage>
</organism>
<accession>A0ABN2Z5G5</accession>
<dbReference type="Proteomes" id="UP001422759">
    <property type="component" value="Unassembled WGS sequence"/>
</dbReference>
<protein>
    <submittedName>
        <fullName evidence="5">Galactosyldiacylglycerol synthase</fullName>
    </submittedName>
</protein>
<evidence type="ECO:0000256" key="2">
    <source>
        <dbReference type="ARBA" id="ARBA00022676"/>
    </source>
</evidence>
<comment type="similarity">
    <text evidence="1">Belongs to the glycosyltransferase 28 family.</text>
</comment>
<reference evidence="5 6" key="1">
    <citation type="journal article" date="2019" name="Int. J. Syst. Evol. Microbiol.">
        <title>The Global Catalogue of Microorganisms (GCM) 10K type strain sequencing project: providing services to taxonomists for standard genome sequencing and annotation.</title>
        <authorList>
            <consortium name="The Broad Institute Genomics Platform"/>
            <consortium name="The Broad Institute Genome Sequencing Center for Infectious Disease"/>
            <person name="Wu L."/>
            <person name="Ma J."/>
        </authorList>
    </citation>
    <scope>NUCLEOTIDE SEQUENCE [LARGE SCALE GENOMIC DNA]</scope>
    <source>
        <strain evidence="5 6">JCM 14560</strain>
    </source>
</reference>
<dbReference type="PANTHER" id="PTHR43025">
    <property type="entry name" value="MONOGALACTOSYLDIACYLGLYCEROL SYNTHASE"/>
    <property type="match status" value="1"/>
</dbReference>
<sequence length="390" mass="40414">MVSASVGAGHDGAARELARRLQEAGYAVDRHDFLDLLPPGCGRLLRGSYALELRVAPWAWGSMLRALEQHRGFGGLVGRLAGRAAARRTRAVIGPDTAAVVSTYPLASQALGQLRRSGGLSVPAVTFLTDMSVHPLWVADGIDLHLALHPVASDQAGRHGAREVLSCGPLVGPQFRPALSEDERRSERVRLGLPTDRPLALVVAGSWGVGEVEEAAREIAASGLAVPVTVCGHNSVLRGRLLKSAVGVPLGWVDDMPALLRTADVVVQNAGGLTSLEAMASGVPVVSYRCLPGHGVTNAAALDEAGLAVWIRDLPSLAPALATALASRPDPAPWTVDAAPAPSSPDRVIAELAGPTAEPATVAVPIPAQARPVATTALYAEQDAQTLEVA</sequence>
<dbReference type="Gene3D" id="3.40.50.2000">
    <property type="entry name" value="Glycogen Phosphorylase B"/>
    <property type="match status" value="1"/>
</dbReference>
<comment type="caution">
    <text evidence="5">The sequence shown here is derived from an EMBL/GenBank/DDBJ whole genome shotgun (WGS) entry which is preliminary data.</text>
</comment>
<dbReference type="Pfam" id="PF13692">
    <property type="entry name" value="Glyco_trans_1_4"/>
    <property type="match status" value="1"/>
</dbReference>
<evidence type="ECO:0000256" key="1">
    <source>
        <dbReference type="ARBA" id="ARBA00006962"/>
    </source>
</evidence>
<keyword evidence="3" id="KW-0808">Transferase</keyword>
<evidence type="ECO:0000313" key="5">
    <source>
        <dbReference type="EMBL" id="GAA2137034.1"/>
    </source>
</evidence>
<keyword evidence="2" id="KW-0328">Glycosyltransferase</keyword>
<evidence type="ECO:0000313" key="6">
    <source>
        <dbReference type="Proteomes" id="UP001422759"/>
    </source>
</evidence>
<gene>
    <name evidence="5" type="ORF">GCM10009760_17020</name>
</gene>
<keyword evidence="6" id="KW-1185">Reference proteome</keyword>
<evidence type="ECO:0000256" key="3">
    <source>
        <dbReference type="ARBA" id="ARBA00022679"/>
    </source>
</evidence>
<dbReference type="SUPFAM" id="SSF53756">
    <property type="entry name" value="UDP-Glycosyltransferase/glycogen phosphorylase"/>
    <property type="match status" value="1"/>
</dbReference>
<feature type="domain" description="Diacylglycerol glucosyltransferase N-terminal" evidence="4">
    <location>
        <begin position="10"/>
        <end position="161"/>
    </location>
</feature>
<proteinExistence type="inferred from homology"/>
<dbReference type="EMBL" id="BAAANT010000007">
    <property type="protein sequence ID" value="GAA2137034.1"/>
    <property type="molecule type" value="Genomic_DNA"/>
</dbReference>
<dbReference type="PANTHER" id="PTHR43025:SF3">
    <property type="entry name" value="MONOGALACTOSYLDIACYLGLYCEROL SYNTHASE 1, CHLOROPLASTIC"/>
    <property type="match status" value="1"/>
</dbReference>
<dbReference type="InterPro" id="IPR050519">
    <property type="entry name" value="Glycosyltransf_28_UgtP"/>
</dbReference>
<dbReference type="Pfam" id="PF06925">
    <property type="entry name" value="MGDG_synth"/>
    <property type="match status" value="1"/>
</dbReference>
<dbReference type="InterPro" id="IPR009695">
    <property type="entry name" value="Diacylglyc_glucosyltr_N"/>
</dbReference>
<name>A0ABN2Z5G5_9ACTN</name>